<evidence type="ECO:0000313" key="11">
    <source>
        <dbReference type="Proteomes" id="UP001597295"/>
    </source>
</evidence>
<evidence type="ECO:0000256" key="2">
    <source>
        <dbReference type="ARBA" id="ARBA00010072"/>
    </source>
</evidence>
<dbReference type="PANTHER" id="PTHR30614:SF34">
    <property type="entry name" value="BLR6398 PROTEIN"/>
    <property type="match status" value="1"/>
</dbReference>
<reference evidence="11" key="1">
    <citation type="journal article" date="2019" name="Int. J. Syst. Evol. Microbiol.">
        <title>The Global Catalogue of Microorganisms (GCM) 10K type strain sequencing project: providing services to taxonomists for standard genome sequencing and annotation.</title>
        <authorList>
            <consortium name="The Broad Institute Genomics Platform"/>
            <consortium name="The Broad Institute Genome Sequencing Center for Infectious Disease"/>
            <person name="Wu L."/>
            <person name="Ma J."/>
        </authorList>
    </citation>
    <scope>NUCLEOTIDE SEQUENCE [LARGE SCALE GENOMIC DNA]</scope>
    <source>
        <strain evidence="11">CGMCC 1.19062</strain>
    </source>
</reference>
<keyword evidence="11" id="KW-1185">Reference proteome</keyword>
<evidence type="ECO:0000259" key="9">
    <source>
        <dbReference type="PROSITE" id="PS50928"/>
    </source>
</evidence>
<dbReference type="EMBL" id="JBHUIP010000014">
    <property type="protein sequence ID" value="MFD2265066.1"/>
    <property type="molecule type" value="Genomic_DNA"/>
</dbReference>
<dbReference type="Pfam" id="PF00528">
    <property type="entry name" value="BPD_transp_1"/>
    <property type="match status" value="1"/>
</dbReference>
<organism evidence="10 11">
    <name type="scientific">Lacibacterium aquatile</name>
    <dbReference type="NCBI Taxonomy" id="1168082"/>
    <lineage>
        <taxon>Bacteria</taxon>
        <taxon>Pseudomonadati</taxon>
        <taxon>Pseudomonadota</taxon>
        <taxon>Alphaproteobacteria</taxon>
        <taxon>Rhodospirillales</taxon>
        <taxon>Rhodospirillaceae</taxon>
    </lineage>
</organism>
<evidence type="ECO:0000256" key="3">
    <source>
        <dbReference type="ARBA" id="ARBA00022448"/>
    </source>
</evidence>
<feature type="transmembrane region" description="Helical" evidence="8">
    <location>
        <begin position="56"/>
        <end position="77"/>
    </location>
</feature>
<comment type="caution">
    <text evidence="10">The sequence shown here is derived from an EMBL/GenBank/DDBJ whole genome shotgun (WGS) entry which is preliminary data.</text>
</comment>
<dbReference type="InterPro" id="IPR000515">
    <property type="entry name" value="MetI-like"/>
</dbReference>
<keyword evidence="3 8" id="KW-0813">Transport</keyword>
<evidence type="ECO:0000256" key="8">
    <source>
        <dbReference type="RuleBase" id="RU363032"/>
    </source>
</evidence>
<evidence type="ECO:0000256" key="1">
    <source>
        <dbReference type="ARBA" id="ARBA00004429"/>
    </source>
</evidence>
<sequence>MIAGLLGLAPSHWDALIGGLTWTVFLSLVGFFAGGLVGFGIALARISRSMTVQRLALVYVTLIQGTPLLVLIFVLYFGLPILGFDMPPLVAACLAMTLFSSAYLGEIWRGCLQAVPKTQWEAADCLALTGAQRMGLVILPQALRIATPPTVGFMVQIIKNTSIVSVIGMAEMTYIGKLINNATFQPFRVYLVIAGLYFLLCYPLSWLSRRLERKLNVAHH</sequence>
<evidence type="ECO:0000256" key="7">
    <source>
        <dbReference type="ARBA" id="ARBA00023136"/>
    </source>
</evidence>
<dbReference type="SUPFAM" id="SSF161098">
    <property type="entry name" value="MetI-like"/>
    <property type="match status" value="1"/>
</dbReference>
<feature type="domain" description="ABC transmembrane type-1" evidence="9">
    <location>
        <begin position="20"/>
        <end position="208"/>
    </location>
</feature>
<protein>
    <submittedName>
        <fullName evidence="10">Amino acid ABC transporter permease</fullName>
    </submittedName>
</protein>
<dbReference type="NCBIfam" id="TIGR01726">
    <property type="entry name" value="HEQRo_perm_3TM"/>
    <property type="match status" value="1"/>
</dbReference>
<keyword evidence="7 8" id="KW-0472">Membrane</keyword>
<dbReference type="InterPro" id="IPR035906">
    <property type="entry name" value="MetI-like_sf"/>
</dbReference>
<comment type="similarity">
    <text evidence="2">Belongs to the binding-protein-dependent transport system permease family. HisMQ subfamily.</text>
</comment>
<accession>A0ABW5DYM0</accession>
<evidence type="ECO:0000256" key="5">
    <source>
        <dbReference type="ARBA" id="ARBA00022692"/>
    </source>
</evidence>
<feature type="transmembrane region" description="Helical" evidence="8">
    <location>
        <begin position="187"/>
        <end position="207"/>
    </location>
</feature>
<evidence type="ECO:0000256" key="6">
    <source>
        <dbReference type="ARBA" id="ARBA00022989"/>
    </source>
</evidence>
<dbReference type="Proteomes" id="UP001597295">
    <property type="component" value="Unassembled WGS sequence"/>
</dbReference>
<dbReference type="CDD" id="cd06261">
    <property type="entry name" value="TM_PBP2"/>
    <property type="match status" value="1"/>
</dbReference>
<proteinExistence type="inferred from homology"/>
<keyword evidence="4" id="KW-1003">Cell membrane</keyword>
<keyword evidence="5 8" id="KW-0812">Transmembrane</keyword>
<dbReference type="PROSITE" id="PS50928">
    <property type="entry name" value="ABC_TM1"/>
    <property type="match status" value="1"/>
</dbReference>
<keyword evidence="6 8" id="KW-1133">Transmembrane helix</keyword>
<comment type="subcellular location">
    <subcellularLocation>
        <location evidence="1">Cell inner membrane</location>
        <topology evidence="1">Multi-pass membrane protein</topology>
    </subcellularLocation>
    <subcellularLocation>
        <location evidence="8">Cell membrane</location>
        <topology evidence="8">Multi-pass membrane protein</topology>
    </subcellularLocation>
</comment>
<dbReference type="RefSeq" id="WP_379878232.1">
    <property type="nucleotide sequence ID" value="NZ_JBHUIP010000014.1"/>
</dbReference>
<dbReference type="InterPro" id="IPR010065">
    <property type="entry name" value="AA_ABC_transptr_permease_3TM"/>
</dbReference>
<dbReference type="InterPro" id="IPR043429">
    <property type="entry name" value="ArtM/GltK/GlnP/TcyL/YhdX-like"/>
</dbReference>
<evidence type="ECO:0000313" key="10">
    <source>
        <dbReference type="EMBL" id="MFD2265066.1"/>
    </source>
</evidence>
<dbReference type="Gene3D" id="1.10.3720.10">
    <property type="entry name" value="MetI-like"/>
    <property type="match status" value="1"/>
</dbReference>
<evidence type="ECO:0000256" key="4">
    <source>
        <dbReference type="ARBA" id="ARBA00022475"/>
    </source>
</evidence>
<name>A0ABW5DYM0_9PROT</name>
<dbReference type="PANTHER" id="PTHR30614">
    <property type="entry name" value="MEMBRANE COMPONENT OF AMINO ACID ABC TRANSPORTER"/>
    <property type="match status" value="1"/>
</dbReference>
<feature type="transmembrane region" description="Helical" evidence="8">
    <location>
        <begin position="20"/>
        <end position="44"/>
    </location>
</feature>
<gene>
    <name evidence="10" type="ORF">ACFSM5_19330</name>
</gene>